<evidence type="ECO:0000313" key="6">
    <source>
        <dbReference type="Proteomes" id="UP001162164"/>
    </source>
</evidence>
<feature type="compositionally biased region" description="Acidic residues" evidence="3">
    <location>
        <begin position="113"/>
        <end position="131"/>
    </location>
</feature>
<feature type="compositionally biased region" description="Basic and acidic residues" evidence="3">
    <location>
        <begin position="99"/>
        <end position="108"/>
    </location>
</feature>
<dbReference type="Pfam" id="PF00808">
    <property type="entry name" value="CBFD_NFYB_HMF"/>
    <property type="match status" value="1"/>
</dbReference>
<dbReference type="PANTHER" id="PTHR10252:SF54">
    <property type="entry name" value="CHROMATIN ACCESSIBILITY COMPLEX PROTEIN 1"/>
    <property type="match status" value="1"/>
</dbReference>
<reference evidence="5" key="1">
    <citation type="journal article" date="2023" name="Insect Mol. Biol.">
        <title>Genome sequencing provides insights into the evolution of gene families encoding plant cell wall-degrading enzymes in longhorned beetles.</title>
        <authorList>
            <person name="Shin N.R."/>
            <person name="Okamura Y."/>
            <person name="Kirsch R."/>
            <person name="Pauchet Y."/>
        </authorList>
    </citation>
    <scope>NUCLEOTIDE SEQUENCE</scope>
    <source>
        <strain evidence="5">MMC_N1</strain>
    </source>
</reference>
<proteinExistence type="predicted"/>
<dbReference type="CDD" id="cd22924">
    <property type="entry name" value="HFD_CHRAC1-like"/>
    <property type="match status" value="1"/>
</dbReference>
<organism evidence="5 6">
    <name type="scientific">Molorchus minor</name>
    <dbReference type="NCBI Taxonomy" id="1323400"/>
    <lineage>
        <taxon>Eukaryota</taxon>
        <taxon>Metazoa</taxon>
        <taxon>Ecdysozoa</taxon>
        <taxon>Arthropoda</taxon>
        <taxon>Hexapoda</taxon>
        <taxon>Insecta</taxon>
        <taxon>Pterygota</taxon>
        <taxon>Neoptera</taxon>
        <taxon>Endopterygota</taxon>
        <taxon>Coleoptera</taxon>
        <taxon>Polyphaga</taxon>
        <taxon>Cucujiformia</taxon>
        <taxon>Chrysomeloidea</taxon>
        <taxon>Cerambycidae</taxon>
        <taxon>Lamiinae</taxon>
        <taxon>Monochamini</taxon>
        <taxon>Molorchus</taxon>
    </lineage>
</organism>
<sequence>MGPPKTHLPVTRINTIMKSSSDVEMVGKESSLLMAKAAELFIKNLAIEAYNTTSNAKKLDYKNLAEIVHTDEKYEFLRDIMPKKITVAEVRRIMAKKQGTSDDSEKHSSSSSSDDEEDSSTDDSDGSDASA</sequence>
<dbReference type="InterPro" id="IPR050568">
    <property type="entry name" value="Transcr_DNA_Rep_Reg"/>
</dbReference>
<dbReference type="InterPro" id="IPR003958">
    <property type="entry name" value="CBFA_NFYB_domain"/>
</dbReference>
<evidence type="ECO:0000259" key="4">
    <source>
        <dbReference type="Pfam" id="PF00808"/>
    </source>
</evidence>
<evidence type="ECO:0000256" key="1">
    <source>
        <dbReference type="ARBA" id="ARBA00004123"/>
    </source>
</evidence>
<feature type="domain" description="Transcription factor CBF/NF-Y/archaeal histone" evidence="4">
    <location>
        <begin position="7"/>
        <end position="58"/>
    </location>
</feature>
<comment type="subcellular location">
    <subcellularLocation>
        <location evidence="1">Nucleus</location>
    </subcellularLocation>
</comment>
<feature type="region of interest" description="Disordered" evidence="3">
    <location>
        <begin position="95"/>
        <end position="131"/>
    </location>
</feature>
<dbReference type="SUPFAM" id="SSF47113">
    <property type="entry name" value="Histone-fold"/>
    <property type="match status" value="1"/>
</dbReference>
<dbReference type="InterPro" id="IPR009072">
    <property type="entry name" value="Histone-fold"/>
</dbReference>
<dbReference type="Gene3D" id="1.10.20.10">
    <property type="entry name" value="Histone, subunit A"/>
    <property type="match status" value="1"/>
</dbReference>
<dbReference type="Proteomes" id="UP001162164">
    <property type="component" value="Unassembled WGS sequence"/>
</dbReference>
<dbReference type="PANTHER" id="PTHR10252">
    <property type="entry name" value="HISTONE-LIKE TRANSCRIPTION FACTOR CCAAT-RELATED"/>
    <property type="match status" value="1"/>
</dbReference>
<dbReference type="EMBL" id="JAPWTJ010001395">
    <property type="protein sequence ID" value="KAJ8972064.1"/>
    <property type="molecule type" value="Genomic_DNA"/>
</dbReference>
<evidence type="ECO:0000256" key="2">
    <source>
        <dbReference type="ARBA" id="ARBA00023242"/>
    </source>
</evidence>
<evidence type="ECO:0000313" key="5">
    <source>
        <dbReference type="EMBL" id="KAJ8972064.1"/>
    </source>
</evidence>
<comment type="caution">
    <text evidence="5">The sequence shown here is derived from an EMBL/GenBank/DDBJ whole genome shotgun (WGS) entry which is preliminary data.</text>
</comment>
<evidence type="ECO:0000256" key="3">
    <source>
        <dbReference type="SAM" id="MobiDB-lite"/>
    </source>
</evidence>
<gene>
    <name evidence="5" type="ORF">NQ317_010933</name>
</gene>
<accession>A0ABQ9J476</accession>
<name>A0ABQ9J476_9CUCU</name>
<keyword evidence="2" id="KW-0539">Nucleus</keyword>
<keyword evidence="6" id="KW-1185">Reference proteome</keyword>
<protein>
    <recommendedName>
        <fullName evidence="4">Transcription factor CBF/NF-Y/archaeal histone domain-containing protein</fullName>
    </recommendedName>
</protein>